<dbReference type="Pfam" id="PF07510">
    <property type="entry name" value="GmrSD_C"/>
    <property type="match status" value="1"/>
</dbReference>
<proteinExistence type="predicted"/>
<dbReference type="PANTHER" id="PTHR35149">
    <property type="entry name" value="SLL5132 PROTEIN"/>
    <property type="match status" value="1"/>
</dbReference>
<dbReference type="PANTHER" id="PTHR35149:SF2">
    <property type="entry name" value="DUF262 DOMAIN-CONTAINING PROTEIN"/>
    <property type="match status" value="1"/>
</dbReference>
<evidence type="ECO:0000313" key="2">
    <source>
        <dbReference type="EMBL" id="SYV97401.1"/>
    </source>
</evidence>
<organism evidence="2 3">
    <name type="scientific">Mycoplasmopsis edwardii</name>
    <dbReference type="NCBI Taxonomy" id="53558"/>
    <lineage>
        <taxon>Bacteria</taxon>
        <taxon>Bacillati</taxon>
        <taxon>Mycoplasmatota</taxon>
        <taxon>Mycoplasmoidales</taxon>
        <taxon>Metamycoplasmataceae</taxon>
        <taxon>Mycoplasmopsis</taxon>
    </lineage>
</organism>
<evidence type="ECO:0000259" key="1">
    <source>
        <dbReference type="Pfam" id="PF07510"/>
    </source>
</evidence>
<feature type="non-terminal residue" evidence="2">
    <location>
        <position position="172"/>
    </location>
</feature>
<dbReference type="KEGG" id="medw:NCTC10132_00766"/>
<dbReference type="EMBL" id="LS991951">
    <property type="protein sequence ID" value="SYV97401.1"/>
    <property type="molecule type" value="Genomic_DNA"/>
</dbReference>
<feature type="domain" description="GmrSD restriction endonucleases C-terminal" evidence="1">
    <location>
        <begin position="114"/>
        <end position="168"/>
    </location>
</feature>
<accession>A0A3B0QC10</accession>
<dbReference type="InterPro" id="IPR011089">
    <property type="entry name" value="GmrSD_C"/>
</dbReference>
<gene>
    <name evidence="2" type="ORF">NCTC10132_00766</name>
</gene>
<name>A0A3B0QC10_9BACT</name>
<dbReference type="AlphaFoldDB" id="A0A3B0QC10"/>
<evidence type="ECO:0000313" key="3">
    <source>
        <dbReference type="Proteomes" id="UP000257559"/>
    </source>
</evidence>
<sequence>MAEIYINIKTPKKFSEKLNKLFEEINILDISVMNPFLMVILKKFKDEKIFQNDLIEILKLCISYVLRRSICGMATNALNKVFLALAKSANENFDGNYLNSIKAFFKQANNYNKFPDDEEFKKAFKNSQIYKKTYIKYILTKLEHYDTKNVMVTGNMSIEHIMPQNKNLSKEW</sequence>
<protein>
    <recommendedName>
        <fullName evidence="1">GmrSD restriction endonucleases C-terminal domain-containing protein</fullName>
    </recommendedName>
</protein>
<keyword evidence="3" id="KW-1185">Reference proteome</keyword>
<dbReference type="Proteomes" id="UP000257559">
    <property type="component" value="Chromosome"/>
</dbReference>
<reference evidence="3" key="1">
    <citation type="submission" date="2018-06" db="EMBL/GenBank/DDBJ databases">
        <authorList>
            <consortium name="Pathogen Informatics"/>
        </authorList>
    </citation>
    <scope>NUCLEOTIDE SEQUENCE [LARGE SCALE GENOMIC DNA]</scope>
    <source>
        <strain evidence="3">NCTC10132</strain>
    </source>
</reference>